<proteinExistence type="predicted"/>
<dbReference type="GO" id="GO:0005524">
    <property type="term" value="F:ATP binding"/>
    <property type="evidence" value="ECO:0007669"/>
    <property type="project" value="UniProtKB-KW"/>
</dbReference>
<name>A0ABW4W6D1_9HYPH</name>
<protein>
    <submittedName>
        <fullName evidence="1">ATP-binding protein</fullName>
    </submittedName>
</protein>
<dbReference type="Pfam" id="PF13589">
    <property type="entry name" value="HATPase_c_3"/>
    <property type="match status" value="1"/>
</dbReference>
<keyword evidence="2" id="KW-1185">Reference proteome</keyword>
<dbReference type="EMBL" id="JBHUGY010000003">
    <property type="protein sequence ID" value="MFD2051984.1"/>
    <property type="molecule type" value="Genomic_DNA"/>
</dbReference>
<dbReference type="Gene3D" id="3.30.565.10">
    <property type="entry name" value="Histidine kinase-like ATPase, C-terminal domain"/>
    <property type="match status" value="1"/>
</dbReference>
<comment type="caution">
    <text evidence="1">The sequence shown here is derived from an EMBL/GenBank/DDBJ whole genome shotgun (WGS) entry which is preliminary data.</text>
</comment>
<dbReference type="RefSeq" id="WP_379016794.1">
    <property type="nucleotide sequence ID" value="NZ_JBHUGY010000003.1"/>
</dbReference>
<dbReference type="InterPro" id="IPR036890">
    <property type="entry name" value="HATPase_C_sf"/>
</dbReference>
<gene>
    <name evidence="1" type="ORF">ACFSQT_02085</name>
</gene>
<reference evidence="2" key="1">
    <citation type="journal article" date="2019" name="Int. J. Syst. Evol. Microbiol.">
        <title>The Global Catalogue of Microorganisms (GCM) 10K type strain sequencing project: providing services to taxonomists for standard genome sequencing and annotation.</title>
        <authorList>
            <consortium name="The Broad Institute Genomics Platform"/>
            <consortium name="The Broad Institute Genome Sequencing Center for Infectious Disease"/>
            <person name="Wu L."/>
            <person name="Ma J."/>
        </authorList>
    </citation>
    <scope>NUCLEOTIDE SEQUENCE [LARGE SCALE GENOMIC DNA]</scope>
    <source>
        <strain evidence="2">CGMCC 1.16226</strain>
    </source>
</reference>
<dbReference type="SUPFAM" id="SSF55874">
    <property type="entry name" value="ATPase domain of HSP90 chaperone/DNA topoisomerase II/histidine kinase"/>
    <property type="match status" value="1"/>
</dbReference>
<dbReference type="Proteomes" id="UP001597349">
    <property type="component" value="Unassembled WGS sequence"/>
</dbReference>
<organism evidence="1 2">
    <name type="scientific">Mesorhizobium calcicola</name>
    <dbReference type="NCBI Taxonomy" id="1300310"/>
    <lineage>
        <taxon>Bacteria</taxon>
        <taxon>Pseudomonadati</taxon>
        <taxon>Pseudomonadota</taxon>
        <taxon>Alphaproteobacteria</taxon>
        <taxon>Hyphomicrobiales</taxon>
        <taxon>Phyllobacteriaceae</taxon>
        <taxon>Mesorhizobium</taxon>
    </lineage>
</organism>
<keyword evidence="1" id="KW-0067">ATP-binding</keyword>
<accession>A0ABW4W6D1</accession>
<sequence length="525" mass="58784">MNATAAIKLARAALTSRGTAERHELPEIVIGKDVLELVSSAMYVDPMTVYREYIQNAADAVDAAKLAGQLAASEVGRVEISVEPGSRTVRIRDNGCGVPFQEFGRKLTALGGSAKRGTPARGFRGVGRLAGLAYAQELIFRSRVPGEAKISELRWDCRQLKVALRALEEDTGIAELIRQVTTLQRVEISDAPERFFEVEMRGIVRLRNDRLMSPMAIGDYLSQVAPLPFSPDFRFGGQMTEALSHHLDLSVLDIRIDAAEEPLYRPHRDRFVLDNKADITFDDVTFIEIPGIDGDAAAVGWVMHHEYEGAVPTGTLLKGLRLRAGNVQVGDHTLLEDLFPEPRFNVWSVGEVHVLDRKVVPNGRRDHFEQNAHYNNLLNHLTPTARDIARRCRTSSVRRKWAREFELQAQSAEDTLSVINQGGVSRAERERLALVTDQTLLHLSKVAGMDVLKDEAHMRAAVIERIRVRLGELMDDVSPIETPLMRLPPEQRAIYQKFFDLVYECSANRVAAKSLIDRIMMRLEN</sequence>
<evidence type="ECO:0000313" key="2">
    <source>
        <dbReference type="Proteomes" id="UP001597349"/>
    </source>
</evidence>
<keyword evidence="1" id="KW-0547">Nucleotide-binding</keyword>
<evidence type="ECO:0000313" key="1">
    <source>
        <dbReference type="EMBL" id="MFD2051984.1"/>
    </source>
</evidence>